<feature type="domain" description="HTH araC/xylS-type" evidence="5">
    <location>
        <begin position="299"/>
        <end position="397"/>
    </location>
</feature>
<dbReference type="GO" id="GO:0003700">
    <property type="term" value="F:DNA-binding transcription factor activity"/>
    <property type="evidence" value="ECO:0007669"/>
    <property type="project" value="InterPro"/>
</dbReference>
<dbReference type="InterPro" id="IPR018060">
    <property type="entry name" value="HTH_AraC"/>
</dbReference>
<protein>
    <submittedName>
        <fullName evidence="6">Helix-turn-helix transcriptional regulator</fullName>
    </submittedName>
</protein>
<evidence type="ECO:0000256" key="2">
    <source>
        <dbReference type="ARBA" id="ARBA00023125"/>
    </source>
</evidence>
<keyword evidence="2" id="KW-0238">DNA-binding</keyword>
<dbReference type="KEGG" id="pson:JI735_00355"/>
<dbReference type="SUPFAM" id="SSF46689">
    <property type="entry name" value="Homeodomain-like"/>
    <property type="match status" value="2"/>
</dbReference>
<keyword evidence="7" id="KW-1185">Reference proteome</keyword>
<organism evidence="6 7">
    <name type="scientific">Paenibacillus sonchi</name>
    <dbReference type="NCBI Taxonomy" id="373687"/>
    <lineage>
        <taxon>Bacteria</taxon>
        <taxon>Bacillati</taxon>
        <taxon>Bacillota</taxon>
        <taxon>Bacilli</taxon>
        <taxon>Bacillales</taxon>
        <taxon>Paenibacillaceae</taxon>
        <taxon>Paenibacillus</taxon>
        <taxon>Paenibacillus sonchi group</taxon>
    </lineage>
</organism>
<dbReference type="GO" id="GO:0043565">
    <property type="term" value="F:sequence-specific DNA binding"/>
    <property type="evidence" value="ECO:0007669"/>
    <property type="project" value="InterPro"/>
</dbReference>
<evidence type="ECO:0000256" key="3">
    <source>
        <dbReference type="ARBA" id="ARBA00023163"/>
    </source>
</evidence>
<dbReference type="InterPro" id="IPR009057">
    <property type="entry name" value="Homeodomain-like_sf"/>
</dbReference>
<dbReference type="AlphaFoldDB" id="A0A974PCJ3"/>
<dbReference type="PROSITE" id="PS00041">
    <property type="entry name" value="HTH_ARAC_FAMILY_1"/>
    <property type="match status" value="1"/>
</dbReference>
<dbReference type="EMBL" id="CP068595">
    <property type="protein sequence ID" value="QQZ61306.1"/>
    <property type="molecule type" value="Genomic_DNA"/>
</dbReference>
<keyword evidence="1" id="KW-0805">Transcription regulation</keyword>
<feature type="region of interest" description="Disordered" evidence="4">
    <location>
        <begin position="396"/>
        <end position="416"/>
    </location>
</feature>
<dbReference type="PRINTS" id="PR00032">
    <property type="entry name" value="HTHARAC"/>
</dbReference>
<dbReference type="Proteomes" id="UP000595841">
    <property type="component" value="Chromosome"/>
</dbReference>
<sequence length="416" mass="47847">METDTTNRPGLLGVEKNVLVERFWQDLLSARLSTTAERLEQTLHEFKVSFDPGQMNVLPILISIEQWTQVFTERDEELMEYAMRKVAEEMILDGFPGCTVQDRNGVNLVIVYCEMLQPVAIEVLLGRCENFITYCERHFYCRASCYIGEKLPIEQTKQGYEHLLKMEYDNIAKSHSVHLFISANEKFARLPSVNLSDWPALIEQDEGVILRQQIHKTLSRLKDEGGNAEALLIYYHNVLQCIYLVLQKQGKSIQEVFGEAGVLEPTSFPKTINQMEEWAIKVTGMAIHAIKMNEDSIVRQVKEYIEAHLDERIERMELSELVHLNPAYLSRLFKKETQESLTEYILSRKMQLSKKLLRGSNKPISEIALIAGFSNLSYFSKAFKKLFQVSPMAYRKQSNSDKPNGIIQNSGGKYES</sequence>
<dbReference type="InterPro" id="IPR020449">
    <property type="entry name" value="Tscrpt_reg_AraC-type_HTH"/>
</dbReference>
<proteinExistence type="predicted"/>
<dbReference type="InterPro" id="IPR018062">
    <property type="entry name" value="HTH_AraC-typ_CS"/>
</dbReference>
<gene>
    <name evidence="6" type="ORF">JI735_00355</name>
</gene>
<evidence type="ECO:0000313" key="6">
    <source>
        <dbReference type="EMBL" id="QQZ61306.1"/>
    </source>
</evidence>
<dbReference type="Gene3D" id="1.10.10.60">
    <property type="entry name" value="Homeodomain-like"/>
    <property type="match status" value="2"/>
</dbReference>
<dbReference type="SMART" id="SM00342">
    <property type="entry name" value="HTH_ARAC"/>
    <property type="match status" value="1"/>
</dbReference>
<dbReference type="PANTHER" id="PTHR43280:SF2">
    <property type="entry name" value="HTH-TYPE TRANSCRIPTIONAL REGULATOR EXSA"/>
    <property type="match status" value="1"/>
</dbReference>
<accession>A0A974PCJ3</accession>
<reference evidence="6 7" key="1">
    <citation type="submission" date="2021-01" db="EMBL/GenBank/DDBJ databases">
        <title>Whole genome sequence of Paenibacillus sonchi LMG 24727 for comparative genomics.</title>
        <authorList>
            <person name="Lee G."/>
            <person name="Kim M.-J."/>
            <person name="Lim K."/>
            <person name="Shin J.-H."/>
        </authorList>
    </citation>
    <scope>NUCLEOTIDE SEQUENCE [LARGE SCALE GENOMIC DNA]</scope>
    <source>
        <strain evidence="6 7">LMG 24727</strain>
    </source>
</reference>
<name>A0A974PCJ3_9BACL</name>
<keyword evidence="3" id="KW-0804">Transcription</keyword>
<evidence type="ECO:0000256" key="4">
    <source>
        <dbReference type="SAM" id="MobiDB-lite"/>
    </source>
</evidence>
<evidence type="ECO:0000259" key="5">
    <source>
        <dbReference type="PROSITE" id="PS01124"/>
    </source>
</evidence>
<dbReference type="PANTHER" id="PTHR43280">
    <property type="entry name" value="ARAC-FAMILY TRANSCRIPTIONAL REGULATOR"/>
    <property type="match status" value="1"/>
</dbReference>
<dbReference type="PROSITE" id="PS01124">
    <property type="entry name" value="HTH_ARAC_FAMILY_2"/>
    <property type="match status" value="1"/>
</dbReference>
<evidence type="ECO:0000256" key="1">
    <source>
        <dbReference type="ARBA" id="ARBA00023015"/>
    </source>
</evidence>
<dbReference type="Pfam" id="PF12833">
    <property type="entry name" value="HTH_18"/>
    <property type="match status" value="1"/>
</dbReference>
<evidence type="ECO:0000313" key="7">
    <source>
        <dbReference type="Proteomes" id="UP000595841"/>
    </source>
</evidence>